<dbReference type="GO" id="GO:0051865">
    <property type="term" value="P:protein autoubiquitination"/>
    <property type="evidence" value="ECO:0007669"/>
    <property type="project" value="TreeGrafter"/>
</dbReference>
<evidence type="ECO:0000313" key="3">
    <source>
        <dbReference type="Proteomes" id="UP001443914"/>
    </source>
</evidence>
<dbReference type="GO" id="GO:0030332">
    <property type="term" value="F:cyclin binding"/>
    <property type="evidence" value="ECO:0007669"/>
    <property type="project" value="TreeGrafter"/>
</dbReference>
<dbReference type="GO" id="GO:0000151">
    <property type="term" value="C:ubiquitin ligase complex"/>
    <property type="evidence" value="ECO:0007669"/>
    <property type="project" value="TreeGrafter"/>
</dbReference>
<dbReference type="PANTHER" id="PTHR31531:SF2">
    <property type="entry name" value="E3 UBIQUITIN-PROTEIN LIGASE E3D"/>
    <property type="match status" value="1"/>
</dbReference>
<dbReference type="GO" id="GO:0005829">
    <property type="term" value="C:cytosol"/>
    <property type="evidence" value="ECO:0007669"/>
    <property type="project" value="TreeGrafter"/>
</dbReference>
<dbReference type="InterPro" id="IPR019193">
    <property type="entry name" value="UBQ-conj_enz_E2-bd_prot"/>
</dbReference>
<feature type="region of interest" description="Disordered" evidence="1">
    <location>
        <begin position="250"/>
        <end position="273"/>
    </location>
</feature>
<dbReference type="Pfam" id="PF09814">
    <property type="entry name" value="HECT_2"/>
    <property type="match status" value="2"/>
</dbReference>
<proteinExistence type="predicted"/>
<evidence type="ECO:0000256" key="1">
    <source>
        <dbReference type="SAM" id="MobiDB-lite"/>
    </source>
</evidence>
<reference evidence="2" key="1">
    <citation type="submission" date="2024-03" db="EMBL/GenBank/DDBJ databases">
        <title>WGS assembly of Saponaria officinalis var. Norfolk2.</title>
        <authorList>
            <person name="Jenkins J."/>
            <person name="Shu S."/>
            <person name="Grimwood J."/>
            <person name="Barry K."/>
            <person name="Goodstein D."/>
            <person name="Schmutz J."/>
            <person name="Leebens-Mack J."/>
            <person name="Osbourn A."/>
        </authorList>
    </citation>
    <scope>NUCLEOTIDE SEQUENCE [LARGE SCALE GENOMIC DNA]</scope>
    <source>
        <strain evidence="2">JIC</strain>
    </source>
</reference>
<evidence type="ECO:0000313" key="2">
    <source>
        <dbReference type="EMBL" id="KAK9670172.1"/>
    </source>
</evidence>
<dbReference type="GO" id="GO:0006513">
    <property type="term" value="P:protein monoubiquitination"/>
    <property type="evidence" value="ECO:0007669"/>
    <property type="project" value="TreeGrafter"/>
</dbReference>
<dbReference type="GO" id="GO:0005634">
    <property type="term" value="C:nucleus"/>
    <property type="evidence" value="ECO:0007669"/>
    <property type="project" value="TreeGrafter"/>
</dbReference>
<dbReference type="GO" id="GO:0031624">
    <property type="term" value="F:ubiquitin conjugating enzyme binding"/>
    <property type="evidence" value="ECO:0007669"/>
    <property type="project" value="TreeGrafter"/>
</dbReference>
<comment type="caution">
    <text evidence="2">The sequence shown here is derived from an EMBL/GenBank/DDBJ whole genome shotgun (WGS) entry which is preliminary data.</text>
</comment>
<dbReference type="GO" id="GO:0000209">
    <property type="term" value="P:protein polyubiquitination"/>
    <property type="evidence" value="ECO:0007669"/>
    <property type="project" value="TreeGrafter"/>
</dbReference>
<evidence type="ECO:0008006" key="4">
    <source>
        <dbReference type="Google" id="ProtNLM"/>
    </source>
</evidence>
<dbReference type="GO" id="GO:0061630">
    <property type="term" value="F:ubiquitin protein ligase activity"/>
    <property type="evidence" value="ECO:0007669"/>
    <property type="project" value="TreeGrafter"/>
</dbReference>
<protein>
    <recommendedName>
        <fullName evidence="4">Ubiquitin-conjugating enzyme E2-binding protein</fullName>
    </recommendedName>
</protein>
<accession>A0AAW1H2E8</accession>
<dbReference type="Proteomes" id="UP001443914">
    <property type="component" value="Unassembled WGS sequence"/>
</dbReference>
<dbReference type="AlphaFoldDB" id="A0AAW1H2E8"/>
<gene>
    <name evidence="2" type="ORF">RND81_13G183000</name>
</gene>
<dbReference type="PANTHER" id="PTHR31531">
    <property type="entry name" value="E3 UBIQUITIN-PROTEIN LIGASE E3D FAMILY MEMBER"/>
    <property type="match status" value="1"/>
</dbReference>
<feature type="compositionally biased region" description="Polar residues" evidence="1">
    <location>
        <begin position="260"/>
        <end position="273"/>
    </location>
</feature>
<sequence>MATINPRKWRYTYESQSHIPILKLFLFSPNFNPIIHCDNLSINLIFEKSVVELSWNSQNLPNLVKIIVPLPRVLVDLDSPLNFRAHDDHIEVKIPLLLPVDHPIVSSFISDLSSGDDFERFDAEDEFLTPLSMDSDFKDLSCKGDVEVCCRSCGFKLTKHSVRCLVDLPSVNWTDVADNWFGSCCCSFGSISEKLVNKYVKLYRCTEGSCLLTSASLILCKDDITGFEATLAELHIGKCDDIPVDNDSCESDHNAGTDVPCSTESSVSHDPSTIQGSMRFQSEEHSVSGACKVPDELHDHDQKPSHTSTGVDFAKDEHHCCARDAVKSLPEDQELNGSVDLQEEQKSFLNCYLGNAFLFGPSGLSKDIGWIDFSCPQCSHILGAYPCTDGSEPLDGGVRLLKCYISISTPPDIQDELFRKYTLERMFTCQLLESAKDELSFRTVVKDLNTKCSMLNMILVNPNSWCCSGCCSEDSLEKFVKIYLHPVVKVLFSHCSSNNKSELSANQEWESKHQANEVFMLKDVIRELMESIDRAKDSFPPSFSSAQGFHLSSIPR</sequence>
<keyword evidence="3" id="KW-1185">Reference proteome</keyword>
<dbReference type="GO" id="GO:0043161">
    <property type="term" value="P:proteasome-mediated ubiquitin-dependent protein catabolic process"/>
    <property type="evidence" value="ECO:0007669"/>
    <property type="project" value="TreeGrafter"/>
</dbReference>
<organism evidence="2 3">
    <name type="scientific">Saponaria officinalis</name>
    <name type="common">Common soapwort</name>
    <name type="synonym">Lychnis saponaria</name>
    <dbReference type="NCBI Taxonomy" id="3572"/>
    <lineage>
        <taxon>Eukaryota</taxon>
        <taxon>Viridiplantae</taxon>
        <taxon>Streptophyta</taxon>
        <taxon>Embryophyta</taxon>
        <taxon>Tracheophyta</taxon>
        <taxon>Spermatophyta</taxon>
        <taxon>Magnoliopsida</taxon>
        <taxon>eudicotyledons</taxon>
        <taxon>Gunneridae</taxon>
        <taxon>Pentapetalae</taxon>
        <taxon>Caryophyllales</taxon>
        <taxon>Caryophyllaceae</taxon>
        <taxon>Caryophylleae</taxon>
        <taxon>Saponaria</taxon>
    </lineage>
</organism>
<name>A0AAW1H2E8_SAPOF</name>
<dbReference type="EMBL" id="JBDFQZ010000013">
    <property type="protein sequence ID" value="KAK9670172.1"/>
    <property type="molecule type" value="Genomic_DNA"/>
</dbReference>